<dbReference type="PROSITE" id="PS00197">
    <property type="entry name" value="2FE2S_FER_1"/>
    <property type="match status" value="1"/>
</dbReference>
<dbReference type="CDD" id="cd06185">
    <property type="entry name" value="PDR_like"/>
    <property type="match status" value="1"/>
</dbReference>
<evidence type="ECO:0000256" key="2">
    <source>
        <dbReference type="ARBA" id="ARBA00022630"/>
    </source>
</evidence>
<dbReference type="SUPFAM" id="SSF54292">
    <property type="entry name" value="2Fe-2S ferredoxin-like"/>
    <property type="match status" value="1"/>
</dbReference>
<dbReference type="EMBL" id="FOSW01000010">
    <property type="protein sequence ID" value="SFL36655.1"/>
    <property type="molecule type" value="Genomic_DNA"/>
</dbReference>
<evidence type="ECO:0000256" key="5">
    <source>
        <dbReference type="ARBA" id="ARBA00023002"/>
    </source>
</evidence>
<dbReference type="InterPro" id="IPR039261">
    <property type="entry name" value="FNR_nucleotide-bd"/>
</dbReference>
<dbReference type="PROSITE" id="PS51085">
    <property type="entry name" value="2FE2S_FER_2"/>
    <property type="match status" value="1"/>
</dbReference>
<dbReference type="SUPFAM" id="SSF52343">
    <property type="entry name" value="Ferredoxin reductase-like, C-terminal NADP-linked domain"/>
    <property type="match status" value="1"/>
</dbReference>
<evidence type="ECO:0000256" key="6">
    <source>
        <dbReference type="ARBA" id="ARBA00023004"/>
    </source>
</evidence>
<keyword evidence="3" id="KW-0001">2Fe-2S</keyword>
<dbReference type="STRING" id="504800.SAMN04488085_11012"/>
<dbReference type="PRINTS" id="PR00409">
    <property type="entry name" value="PHDIOXRDTASE"/>
</dbReference>
<dbReference type="PANTHER" id="PTHR47354">
    <property type="entry name" value="NADH OXIDOREDUCTASE HCR"/>
    <property type="match status" value="1"/>
</dbReference>
<dbReference type="InterPro" id="IPR001041">
    <property type="entry name" value="2Fe-2S_ferredoxin-type"/>
</dbReference>
<dbReference type="InterPro" id="IPR012675">
    <property type="entry name" value="Beta-grasp_dom_sf"/>
</dbReference>
<dbReference type="GO" id="GO:0016491">
    <property type="term" value="F:oxidoreductase activity"/>
    <property type="evidence" value="ECO:0007669"/>
    <property type="project" value="UniProtKB-KW"/>
</dbReference>
<dbReference type="Gene3D" id="3.10.20.30">
    <property type="match status" value="1"/>
</dbReference>
<proteinExistence type="predicted"/>
<comment type="cofactor">
    <cofactor evidence="1">
        <name>FAD</name>
        <dbReference type="ChEBI" id="CHEBI:57692"/>
    </cofactor>
</comment>
<dbReference type="InParanoid" id="A0A1I4H385"/>
<reference evidence="11" key="1">
    <citation type="submission" date="2016-10" db="EMBL/GenBank/DDBJ databases">
        <authorList>
            <person name="Varghese N."/>
            <person name="Submissions S."/>
        </authorList>
    </citation>
    <scope>NUCLEOTIDE SEQUENCE [LARGE SCALE GENOMIC DNA]</scope>
    <source>
        <strain evidence="11">DSM 45317</strain>
    </source>
</reference>
<feature type="domain" description="2Fe-2S ferredoxin-type" evidence="8">
    <location>
        <begin position="237"/>
        <end position="322"/>
    </location>
</feature>
<dbReference type="Gene3D" id="3.40.50.80">
    <property type="entry name" value="Nucleotide-binding domain of ferredoxin-NADP reductase (FNR) module"/>
    <property type="match status" value="1"/>
</dbReference>
<dbReference type="SUPFAM" id="SSF63380">
    <property type="entry name" value="Riboflavin synthase domain-like"/>
    <property type="match status" value="1"/>
</dbReference>
<evidence type="ECO:0000259" key="9">
    <source>
        <dbReference type="PROSITE" id="PS51384"/>
    </source>
</evidence>
<dbReference type="Gene3D" id="2.40.30.10">
    <property type="entry name" value="Translation factors"/>
    <property type="match status" value="1"/>
</dbReference>
<dbReference type="PANTHER" id="PTHR47354:SF1">
    <property type="entry name" value="CARNITINE MONOOXYGENASE REDUCTASE SUBUNIT"/>
    <property type="match status" value="1"/>
</dbReference>
<dbReference type="InterPro" id="IPR017938">
    <property type="entry name" value="Riboflavin_synthase-like_b-brl"/>
</dbReference>
<evidence type="ECO:0000256" key="7">
    <source>
        <dbReference type="ARBA" id="ARBA00023014"/>
    </source>
</evidence>
<dbReference type="InterPro" id="IPR050415">
    <property type="entry name" value="MRET"/>
</dbReference>
<evidence type="ECO:0000256" key="3">
    <source>
        <dbReference type="ARBA" id="ARBA00022714"/>
    </source>
</evidence>
<evidence type="ECO:0000256" key="4">
    <source>
        <dbReference type="ARBA" id="ARBA00022723"/>
    </source>
</evidence>
<dbReference type="GO" id="GO:0046872">
    <property type="term" value="F:metal ion binding"/>
    <property type="evidence" value="ECO:0007669"/>
    <property type="project" value="UniProtKB-KW"/>
</dbReference>
<dbReference type="FunCoup" id="A0A1I4H385">
    <property type="interactions" value="4"/>
</dbReference>
<keyword evidence="7" id="KW-0411">Iron-sulfur</keyword>
<dbReference type="PROSITE" id="PS51384">
    <property type="entry name" value="FAD_FR"/>
    <property type="match status" value="1"/>
</dbReference>
<keyword evidence="2" id="KW-0285">Flavoprotein</keyword>
<dbReference type="GO" id="GO:0051537">
    <property type="term" value="F:2 iron, 2 sulfur cluster binding"/>
    <property type="evidence" value="ECO:0007669"/>
    <property type="project" value="UniProtKB-KW"/>
</dbReference>
<evidence type="ECO:0000256" key="1">
    <source>
        <dbReference type="ARBA" id="ARBA00001974"/>
    </source>
</evidence>
<feature type="domain" description="FAD-binding FR-type" evidence="9">
    <location>
        <begin position="12"/>
        <end position="113"/>
    </location>
</feature>
<dbReference type="InterPro" id="IPR001433">
    <property type="entry name" value="OxRdtase_FAD/NAD-bd"/>
</dbReference>
<keyword evidence="5" id="KW-0560">Oxidoreductase</keyword>
<accession>A0A1I4H385</accession>
<dbReference type="CDD" id="cd00207">
    <property type="entry name" value="fer2"/>
    <property type="match status" value="1"/>
</dbReference>
<dbReference type="RefSeq" id="WP_091326427.1">
    <property type="nucleotide sequence ID" value="NZ_FOSW01000010.1"/>
</dbReference>
<dbReference type="InterPro" id="IPR017927">
    <property type="entry name" value="FAD-bd_FR_type"/>
</dbReference>
<organism evidence="10 11">
    <name type="scientific">Geodermatophilus ruber</name>
    <dbReference type="NCBI Taxonomy" id="504800"/>
    <lineage>
        <taxon>Bacteria</taxon>
        <taxon>Bacillati</taxon>
        <taxon>Actinomycetota</taxon>
        <taxon>Actinomycetes</taxon>
        <taxon>Geodermatophilales</taxon>
        <taxon>Geodermatophilaceae</taxon>
        <taxon>Geodermatophilus</taxon>
    </lineage>
</organism>
<name>A0A1I4H385_9ACTN</name>
<dbReference type="Pfam" id="PF00111">
    <property type="entry name" value="Fer2"/>
    <property type="match status" value="1"/>
</dbReference>
<gene>
    <name evidence="10" type="ORF">SAMN04488085_11012</name>
</gene>
<keyword evidence="6" id="KW-0408">Iron</keyword>
<dbReference type="Pfam" id="PF00175">
    <property type="entry name" value="NAD_binding_1"/>
    <property type="match status" value="1"/>
</dbReference>
<keyword evidence="11" id="KW-1185">Reference proteome</keyword>
<evidence type="ECO:0000313" key="11">
    <source>
        <dbReference type="Proteomes" id="UP000199152"/>
    </source>
</evidence>
<dbReference type="InterPro" id="IPR006058">
    <property type="entry name" value="2Fe2S_fd_BS"/>
</dbReference>
<keyword evidence="4" id="KW-0479">Metal-binding</keyword>
<dbReference type="OrthoDB" id="3807506at2"/>
<evidence type="ECO:0000313" key="10">
    <source>
        <dbReference type="EMBL" id="SFL36655.1"/>
    </source>
</evidence>
<dbReference type="InterPro" id="IPR036010">
    <property type="entry name" value="2Fe-2S_ferredoxin-like_sf"/>
</dbReference>
<evidence type="ECO:0000259" key="8">
    <source>
        <dbReference type="PROSITE" id="PS51085"/>
    </source>
</evidence>
<dbReference type="AlphaFoldDB" id="A0A1I4H385"/>
<dbReference type="Proteomes" id="UP000199152">
    <property type="component" value="Unassembled WGS sequence"/>
</dbReference>
<sequence>MRSDTAVPPSGTDDLQLVVSELSRCADGVVSLVLADPQGRELPAWEPGAHVDVCMPGVTRQYSLCGDPRERGTYRLGVLLEPESRGGSKFIHEQLCAEQTLTVHPPRNHFALEDAAEYLFVAGGIGITPIVAMITEVERRGRPWRLVYGGRQRSSMAFLDELAAYGDKVVVRPQDEFGLLDLDEILDVPDSVHIYCCGPEPLIAAVEERCTRRAAGTLHVERFAARELPEAGEQTAFEVHCQESDVTVTVAAGQSMLDALLDAGVDLNFDCREGTCGSCELEVLEGRPLHLDSILSVAERETAEIIFPCVSRARSDRLVLDA</sequence>
<protein>
    <submittedName>
        <fullName evidence="10">Ferredoxin-NADP reductase</fullName>
    </submittedName>
</protein>